<evidence type="ECO:0000313" key="1">
    <source>
        <dbReference type="EMBL" id="GAY66435.1"/>
    </source>
</evidence>
<dbReference type="EMBL" id="BDQV01000578">
    <property type="protein sequence ID" value="GAY66435.1"/>
    <property type="molecule type" value="Genomic_DNA"/>
</dbReference>
<reference evidence="1 2" key="1">
    <citation type="journal article" date="2017" name="Front. Genet.">
        <title>Draft sequencing of the heterozygous diploid genome of Satsuma (Citrus unshiu Marc.) using a hybrid assembly approach.</title>
        <authorList>
            <person name="Shimizu T."/>
            <person name="Tanizawa Y."/>
            <person name="Mochizuki T."/>
            <person name="Nagasaki H."/>
            <person name="Yoshioka T."/>
            <person name="Toyoda A."/>
            <person name="Fujiyama A."/>
            <person name="Kaminuma E."/>
            <person name="Nakamura Y."/>
        </authorList>
    </citation>
    <scope>NUCLEOTIDE SEQUENCE [LARGE SCALE GENOMIC DNA]</scope>
    <source>
        <strain evidence="2">cv. Miyagawa wase</strain>
    </source>
</reference>
<name>A0A2H5QQ84_CITUN</name>
<dbReference type="AlphaFoldDB" id="A0A2H5QQ84"/>
<evidence type="ECO:0000313" key="2">
    <source>
        <dbReference type="Proteomes" id="UP000236630"/>
    </source>
</evidence>
<sequence length="85" mass="9383">MWQKSTPPFEFQTYGCKILGICVIKCWQPKSLLLSKKTQNPQTRTRHFLPSCLSGERTSALKLSSLSLSDRVPASVFGGVALVIA</sequence>
<dbReference type="Proteomes" id="UP000236630">
    <property type="component" value="Unassembled WGS sequence"/>
</dbReference>
<accession>A0A2H5QQ84</accession>
<proteinExistence type="predicted"/>
<comment type="caution">
    <text evidence="1">The sequence shown here is derived from an EMBL/GenBank/DDBJ whole genome shotgun (WGS) entry which is preliminary data.</text>
</comment>
<keyword evidence="2" id="KW-1185">Reference proteome</keyword>
<organism evidence="1 2">
    <name type="scientific">Citrus unshiu</name>
    <name type="common">Satsuma mandarin</name>
    <name type="synonym">Citrus nobilis var. unshiu</name>
    <dbReference type="NCBI Taxonomy" id="55188"/>
    <lineage>
        <taxon>Eukaryota</taxon>
        <taxon>Viridiplantae</taxon>
        <taxon>Streptophyta</taxon>
        <taxon>Embryophyta</taxon>
        <taxon>Tracheophyta</taxon>
        <taxon>Spermatophyta</taxon>
        <taxon>Magnoliopsida</taxon>
        <taxon>eudicotyledons</taxon>
        <taxon>Gunneridae</taxon>
        <taxon>Pentapetalae</taxon>
        <taxon>rosids</taxon>
        <taxon>malvids</taxon>
        <taxon>Sapindales</taxon>
        <taxon>Rutaceae</taxon>
        <taxon>Aurantioideae</taxon>
        <taxon>Citrus</taxon>
    </lineage>
</organism>
<protein>
    <submittedName>
        <fullName evidence="1">Uncharacterized protein</fullName>
    </submittedName>
</protein>
<gene>
    <name evidence="1" type="ORF">CUMW_248730</name>
</gene>